<dbReference type="InterPro" id="IPR003010">
    <property type="entry name" value="C-N_Hydrolase"/>
</dbReference>
<evidence type="ECO:0000313" key="11">
    <source>
        <dbReference type="EMBL" id="REC58160.1"/>
    </source>
</evidence>
<evidence type="ECO:0000256" key="9">
    <source>
        <dbReference type="HAMAP-Rule" id="MF_01148"/>
    </source>
</evidence>
<reference evidence="11 12" key="1">
    <citation type="journal article" date="2017" name="Int. J. Syst. Evol. Microbiol.">
        <title>Rhodosalinus sediminis gen. nov., sp. nov., isolated from marine saltern.</title>
        <authorList>
            <person name="Guo L.Y."/>
            <person name="Ling S.K."/>
            <person name="Li C.M."/>
            <person name="Chen G.J."/>
            <person name="Du Z.J."/>
        </authorList>
    </citation>
    <scope>NUCLEOTIDE SEQUENCE [LARGE SCALE GENOMIC DNA]</scope>
    <source>
        <strain evidence="11 12">WDN1C137</strain>
    </source>
</reference>
<protein>
    <recommendedName>
        <fullName evidence="9">Apolipoprotein N-acyltransferase</fullName>
        <shortName evidence="9">ALP N-acyltransferase</shortName>
        <ecNumber evidence="9">2.3.1.269</ecNumber>
    </recommendedName>
</protein>
<evidence type="ECO:0000256" key="8">
    <source>
        <dbReference type="ARBA" id="ARBA00023315"/>
    </source>
</evidence>
<dbReference type="OrthoDB" id="9804277at2"/>
<feature type="transmembrane region" description="Helical" evidence="9">
    <location>
        <begin position="42"/>
        <end position="60"/>
    </location>
</feature>
<gene>
    <name evidence="9 11" type="primary">lnt</name>
    <name evidence="11" type="ORF">DRV84_03775</name>
</gene>
<feature type="transmembrane region" description="Helical" evidence="9">
    <location>
        <begin position="197"/>
        <end position="216"/>
    </location>
</feature>
<comment type="function">
    <text evidence="9">Catalyzes the phospholipid dependent N-acylation of the N-terminal cysteine of apolipoprotein, the last step in lipoprotein maturation.</text>
</comment>
<dbReference type="UniPathway" id="UPA00666"/>
<feature type="transmembrane region" description="Helical" evidence="9">
    <location>
        <begin position="127"/>
        <end position="147"/>
    </location>
</feature>
<evidence type="ECO:0000256" key="2">
    <source>
        <dbReference type="ARBA" id="ARBA00010065"/>
    </source>
</evidence>
<accession>A0A3D9BX86</accession>
<dbReference type="SUPFAM" id="SSF56317">
    <property type="entry name" value="Carbon-nitrogen hydrolase"/>
    <property type="match status" value="1"/>
</dbReference>
<evidence type="ECO:0000256" key="5">
    <source>
        <dbReference type="ARBA" id="ARBA00022692"/>
    </source>
</evidence>
<dbReference type="Pfam" id="PF20154">
    <property type="entry name" value="LNT_N"/>
    <property type="match status" value="1"/>
</dbReference>
<keyword evidence="3 9" id="KW-1003">Cell membrane</keyword>
<dbReference type="GO" id="GO:0016410">
    <property type="term" value="F:N-acyltransferase activity"/>
    <property type="evidence" value="ECO:0007669"/>
    <property type="project" value="UniProtKB-UniRule"/>
</dbReference>
<keyword evidence="8 9" id="KW-0012">Acyltransferase</keyword>
<evidence type="ECO:0000256" key="4">
    <source>
        <dbReference type="ARBA" id="ARBA00022679"/>
    </source>
</evidence>
<comment type="catalytic activity">
    <reaction evidence="9">
        <text>N-terminal S-1,2-diacyl-sn-glyceryl-L-cysteinyl-[lipoprotein] + a glycerophospholipid = N-acyl-S-1,2-diacyl-sn-glyceryl-L-cysteinyl-[lipoprotein] + a 2-acyl-sn-glycero-3-phospholipid + H(+)</text>
        <dbReference type="Rhea" id="RHEA:48228"/>
        <dbReference type="Rhea" id="RHEA-COMP:14681"/>
        <dbReference type="Rhea" id="RHEA-COMP:14684"/>
        <dbReference type="ChEBI" id="CHEBI:15378"/>
        <dbReference type="ChEBI" id="CHEBI:136912"/>
        <dbReference type="ChEBI" id="CHEBI:140656"/>
        <dbReference type="ChEBI" id="CHEBI:140657"/>
        <dbReference type="ChEBI" id="CHEBI:140660"/>
        <dbReference type="EC" id="2.3.1.269"/>
    </reaction>
</comment>
<evidence type="ECO:0000256" key="7">
    <source>
        <dbReference type="ARBA" id="ARBA00023136"/>
    </source>
</evidence>
<keyword evidence="12" id="KW-1185">Reference proteome</keyword>
<name>A0A3D9BX86_9RHOB</name>
<evidence type="ECO:0000313" key="12">
    <source>
        <dbReference type="Proteomes" id="UP000257131"/>
    </source>
</evidence>
<evidence type="ECO:0000256" key="6">
    <source>
        <dbReference type="ARBA" id="ARBA00022989"/>
    </source>
</evidence>
<dbReference type="GO" id="GO:0005886">
    <property type="term" value="C:plasma membrane"/>
    <property type="evidence" value="ECO:0007669"/>
    <property type="project" value="UniProtKB-SubCell"/>
</dbReference>
<comment type="pathway">
    <text evidence="9">Protein modification; lipoprotein biosynthesis (N-acyl transfer).</text>
</comment>
<comment type="caution">
    <text evidence="11">The sequence shown here is derived from an EMBL/GenBank/DDBJ whole genome shotgun (WGS) entry which is preliminary data.</text>
</comment>
<dbReference type="PANTHER" id="PTHR38686:SF1">
    <property type="entry name" value="APOLIPOPROTEIN N-ACYLTRANSFERASE"/>
    <property type="match status" value="1"/>
</dbReference>
<feature type="transmembrane region" description="Helical" evidence="9">
    <location>
        <begin position="98"/>
        <end position="120"/>
    </location>
</feature>
<feature type="domain" description="CN hydrolase" evidence="10">
    <location>
        <begin position="233"/>
        <end position="471"/>
    </location>
</feature>
<feature type="transmembrane region" description="Helical" evidence="9">
    <location>
        <begin position="167"/>
        <end position="190"/>
    </location>
</feature>
<comment type="subcellular location">
    <subcellularLocation>
        <location evidence="1 9">Cell membrane</location>
        <topology evidence="1 9">Multi-pass membrane protein</topology>
    </subcellularLocation>
</comment>
<sequence>MSDEGAAAGQAAARPARAVALRRIAAPAAGAAAALGLAPFDVWPATLAGLIALAALWQAAPDPRAAGRAAFLFAAGYFGVALHWIVEPFFVEPELYGWMAPFALFFMATGLALFWALAGWAAARARLGLGGFAALLALAELARAHLFSGFPWAMPAHAWIGTPAMQWAAWIGPHGLNLATLALALAPVALWAAGRRAAGGAALAAGLALLWGAGLAREARPLPDPRAETARLIQPNAPQREKWDPDRIPVFYARQVSYTMAAPRPDLILWPETALPGLLERSARPLAHIAEAAGGAPVVLGIQRSEAGRFYNSAVLIGPEGEARDIYDKHHLVPFGEYMPLPALWARLGITGLAARAEAGYTPGPGPRTLDLGALGHALPLICYEAVFPEDAMGTPERPAMLLHLTNDAWFGTFSGPYQHLAQARLRAVEQGVPVLRAANTGVSAVIDARGGLAETIPLGTAGYADAPVPAALASPLYARTGGWPAVAAMLALLGHAAARRAGGR</sequence>
<dbReference type="EC" id="2.3.1.269" evidence="9"/>
<keyword evidence="6 9" id="KW-1133">Transmembrane helix</keyword>
<dbReference type="EMBL" id="QOHR01000003">
    <property type="protein sequence ID" value="REC58160.1"/>
    <property type="molecule type" value="Genomic_DNA"/>
</dbReference>
<dbReference type="PROSITE" id="PS50263">
    <property type="entry name" value="CN_HYDROLASE"/>
    <property type="match status" value="1"/>
</dbReference>
<dbReference type="PANTHER" id="PTHR38686">
    <property type="entry name" value="APOLIPOPROTEIN N-ACYLTRANSFERASE"/>
    <property type="match status" value="1"/>
</dbReference>
<dbReference type="InterPro" id="IPR045378">
    <property type="entry name" value="LNT_N"/>
</dbReference>
<dbReference type="Proteomes" id="UP000257131">
    <property type="component" value="Unassembled WGS sequence"/>
</dbReference>
<dbReference type="HAMAP" id="MF_01148">
    <property type="entry name" value="Lnt"/>
    <property type="match status" value="1"/>
</dbReference>
<dbReference type="InterPro" id="IPR004563">
    <property type="entry name" value="Apolipo_AcylTrfase"/>
</dbReference>
<proteinExistence type="inferred from homology"/>
<dbReference type="Gene3D" id="3.60.110.10">
    <property type="entry name" value="Carbon-nitrogen hydrolase"/>
    <property type="match status" value="1"/>
</dbReference>
<dbReference type="GO" id="GO:0042158">
    <property type="term" value="P:lipoprotein biosynthetic process"/>
    <property type="evidence" value="ECO:0007669"/>
    <property type="project" value="UniProtKB-UniRule"/>
</dbReference>
<dbReference type="InterPro" id="IPR036526">
    <property type="entry name" value="C-N_Hydrolase_sf"/>
</dbReference>
<evidence type="ECO:0000256" key="1">
    <source>
        <dbReference type="ARBA" id="ARBA00004651"/>
    </source>
</evidence>
<organism evidence="11 12">
    <name type="scientific">Rhodosalinus sediminis</name>
    <dbReference type="NCBI Taxonomy" id="1940533"/>
    <lineage>
        <taxon>Bacteria</taxon>
        <taxon>Pseudomonadati</taxon>
        <taxon>Pseudomonadota</taxon>
        <taxon>Alphaproteobacteria</taxon>
        <taxon>Rhodobacterales</taxon>
        <taxon>Paracoccaceae</taxon>
        <taxon>Rhodosalinus</taxon>
    </lineage>
</organism>
<dbReference type="NCBIfam" id="TIGR00546">
    <property type="entry name" value="lnt"/>
    <property type="match status" value="1"/>
</dbReference>
<dbReference type="AlphaFoldDB" id="A0A3D9BX86"/>
<evidence type="ECO:0000256" key="3">
    <source>
        <dbReference type="ARBA" id="ARBA00022475"/>
    </source>
</evidence>
<keyword evidence="7 9" id="KW-0472">Membrane</keyword>
<evidence type="ECO:0000259" key="10">
    <source>
        <dbReference type="PROSITE" id="PS50263"/>
    </source>
</evidence>
<dbReference type="CDD" id="cd07571">
    <property type="entry name" value="ALP_N-acyl_transferase"/>
    <property type="match status" value="1"/>
</dbReference>
<comment type="similarity">
    <text evidence="2 9">Belongs to the CN hydrolase family. Apolipoprotein N-acyltransferase subfamily.</text>
</comment>
<keyword evidence="4 9" id="KW-0808">Transferase</keyword>
<keyword evidence="5 9" id="KW-0812">Transmembrane</keyword>
<dbReference type="Pfam" id="PF00795">
    <property type="entry name" value="CN_hydrolase"/>
    <property type="match status" value="1"/>
</dbReference>
<feature type="transmembrane region" description="Helical" evidence="9">
    <location>
        <begin position="69"/>
        <end position="86"/>
    </location>
</feature>
<dbReference type="RefSeq" id="WP_115978543.1">
    <property type="nucleotide sequence ID" value="NZ_QOHR01000003.1"/>
</dbReference>
<keyword evidence="11" id="KW-0449">Lipoprotein</keyword>